<organism evidence="2 3">
    <name type="scientific">Blautia producta</name>
    <dbReference type="NCBI Taxonomy" id="33035"/>
    <lineage>
        <taxon>Bacteria</taxon>
        <taxon>Bacillati</taxon>
        <taxon>Bacillota</taxon>
        <taxon>Clostridia</taxon>
        <taxon>Lachnospirales</taxon>
        <taxon>Lachnospiraceae</taxon>
        <taxon>Blautia</taxon>
    </lineage>
</organism>
<dbReference type="Gene3D" id="1.10.10.10">
    <property type="entry name" value="Winged helix-like DNA-binding domain superfamily/Winged helix DNA-binding domain"/>
    <property type="match status" value="1"/>
</dbReference>
<gene>
    <name evidence="2" type="ORF">E5259_17955</name>
</gene>
<accession>A0A7G5MXJ0</accession>
<dbReference type="AlphaFoldDB" id="A0A7G5MXJ0"/>
<dbReference type="RefSeq" id="WP_018596913.1">
    <property type="nucleotide sequence ID" value="NZ_CABLBP010000040.1"/>
</dbReference>
<name>A0A7G5MXJ0_9FIRM</name>
<evidence type="ECO:0000313" key="3">
    <source>
        <dbReference type="Proteomes" id="UP000515789"/>
    </source>
</evidence>
<dbReference type="GO" id="GO:0003700">
    <property type="term" value="F:DNA-binding transcription factor activity"/>
    <property type="evidence" value="ECO:0007669"/>
    <property type="project" value="InterPro"/>
</dbReference>
<proteinExistence type="predicted"/>
<feature type="domain" description="RNA polymerase sigma-70 region 4" evidence="1">
    <location>
        <begin position="100"/>
        <end position="136"/>
    </location>
</feature>
<protein>
    <submittedName>
        <fullName evidence="2">Sigma-70 family RNA polymerase sigma factor</fullName>
    </submittedName>
</protein>
<dbReference type="InterPro" id="IPR013324">
    <property type="entry name" value="RNA_pol_sigma_r3/r4-like"/>
</dbReference>
<dbReference type="GO" id="GO:0006352">
    <property type="term" value="P:DNA-templated transcription initiation"/>
    <property type="evidence" value="ECO:0007669"/>
    <property type="project" value="InterPro"/>
</dbReference>
<dbReference type="Proteomes" id="UP000515789">
    <property type="component" value="Chromosome"/>
</dbReference>
<sequence length="138" mass="15966">MDKKTLKQYRALLKEQALNDKAIDKLYDRAAEVPTVMGKVVGSSKDFPFTEVRTTVQMDEPKEADEIARRLRIRKERQEQIRATVLEIEQYIAEISDSVDRQIFELTFLEGKTQQEIATTVGYTQARVSQRIKSVLED</sequence>
<dbReference type="InterPro" id="IPR036388">
    <property type="entry name" value="WH-like_DNA-bd_sf"/>
</dbReference>
<dbReference type="Pfam" id="PF04545">
    <property type="entry name" value="Sigma70_r4"/>
    <property type="match status" value="1"/>
</dbReference>
<reference evidence="2 3" key="1">
    <citation type="submission" date="2019-04" db="EMBL/GenBank/DDBJ databases">
        <authorList>
            <person name="Schori C."/>
            <person name="Ahrens C."/>
        </authorList>
    </citation>
    <scope>NUCLEOTIDE SEQUENCE [LARGE SCALE GENOMIC DNA]</scope>
    <source>
        <strain evidence="2 3">DSM 2950</strain>
    </source>
</reference>
<dbReference type="EMBL" id="CP039126">
    <property type="protein sequence ID" value="QMW79333.1"/>
    <property type="molecule type" value="Genomic_DNA"/>
</dbReference>
<dbReference type="GeneID" id="75051934"/>
<dbReference type="InterPro" id="IPR007630">
    <property type="entry name" value="RNA_pol_sigma70_r4"/>
</dbReference>
<evidence type="ECO:0000313" key="2">
    <source>
        <dbReference type="EMBL" id="QMW79333.1"/>
    </source>
</evidence>
<evidence type="ECO:0000259" key="1">
    <source>
        <dbReference type="Pfam" id="PF04545"/>
    </source>
</evidence>
<dbReference type="SUPFAM" id="SSF88659">
    <property type="entry name" value="Sigma3 and sigma4 domains of RNA polymerase sigma factors"/>
    <property type="match status" value="1"/>
</dbReference>